<sequence length="171" mass="20783">MLEVAGLNPSRQEKLSPFYPKKPNISHRYFEGFEPEVRVVYLEARYPFETICPNCKHLFHENTDLKLDIRKLRLQRKTRTVECQTNDRGNIRDHERAFDKDSPRLWNSTIWEDHLSINKRIGRKVALETQLQEEIYKLRKDLYARDHRFAHLERQIHVWKGESGWKIWERI</sequence>
<dbReference type="Proteomes" id="UP001634394">
    <property type="component" value="Unassembled WGS sequence"/>
</dbReference>
<dbReference type="AlphaFoldDB" id="A0ABD3VQM9"/>
<dbReference type="EMBL" id="JBJQND010000010">
    <property type="protein sequence ID" value="KAL3863731.1"/>
    <property type="molecule type" value="Genomic_DNA"/>
</dbReference>
<evidence type="ECO:0000313" key="1">
    <source>
        <dbReference type="EMBL" id="KAL3863731.1"/>
    </source>
</evidence>
<protein>
    <recommendedName>
        <fullName evidence="3">Transposase</fullName>
    </recommendedName>
</protein>
<evidence type="ECO:0000313" key="2">
    <source>
        <dbReference type="Proteomes" id="UP001634394"/>
    </source>
</evidence>
<comment type="caution">
    <text evidence="1">The sequence shown here is derived from an EMBL/GenBank/DDBJ whole genome shotgun (WGS) entry which is preliminary data.</text>
</comment>
<organism evidence="1 2">
    <name type="scientific">Sinanodonta woodiana</name>
    <name type="common">Chinese pond mussel</name>
    <name type="synonym">Anodonta woodiana</name>
    <dbReference type="NCBI Taxonomy" id="1069815"/>
    <lineage>
        <taxon>Eukaryota</taxon>
        <taxon>Metazoa</taxon>
        <taxon>Spiralia</taxon>
        <taxon>Lophotrochozoa</taxon>
        <taxon>Mollusca</taxon>
        <taxon>Bivalvia</taxon>
        <taxon>Autobranchia</taxon>
        <taxon>Heteroconchia</taxon>
        <taxon>Palaeoheterodonta</taxon>
        <taxon>Unionida</taxon>
        <taxon>Unionoidea</taxon>
        <taxon>Unionidae</taxon>
        <taxon>Unioninae</taxon>
        <taxon>Sinanodonta</taxon>
    </lineage>
</organism>
<name>A0ABD3VQM9_SINWO</name>
<evidence type="ECO:0008006" key="3">
    <source>
        <dbReference type="Google" id="ProtNLM"/>
    </source>
</evidence>
<gene>
    <name evidence="1" type="ORF">ACJMK2_005470</name>
</gene>
<keyword evidence="2" id="KW-1185">Reference proteome</keyword>
<reference evidence="1 2" key="1">
    <citation type="submission" date="2024-11" db="EMBL/GenBank/DDBJ databases">
        <title>Chromosome-level genome assembly of the freshwater bivalve Anodonta woodiana.</title>
        <authorList>
            <person name="Chen X."/>
        </authorList>
    </citation>
    <scope>NUCLEOTIDE SEQUENCE [LARGE SCALE GENOMIC DNA]</scope>
    <source>
        <strain evidence="1">MN2024</strain>
        <tissue evidence="1">Gills</tissue>
    </source>
</reference>
<proteinExistence type="predicted"/>
<accession>A0ABD3VQM9</accession>